<dbReference type="Pfam" id="PF01381">
    <property type="entry name" value="HTH_3"/>
    <property type="match status" value="1"/>
</dbReference>
<dbReference type="PROSITE" id="PS50943">
    <property type="entry name" value="HTH_CROC1"/>
    <property type="match status" value="1"/>
</dbReference>
<gene>
    <name evidence="2" type="ORF">NF557_02400</name>
</gene>
<proteinExistence type="predicted"/>
<keyword evidence="3" id="KW-1185">Reference proteome</keyword>
<dbReference type="InterPro" id="IPR010982">
    <property type="entry name" value="Lambda_DNA-bd_dom_sf"/>
</dbReference>
<dbReference type="EMBL" id="CP099490">
    <property type="protein sequence ID" value="USQ76801.1"/>
    <property type="molecule type" value="Genomic_DNA"/>
</dbReference>
<evidence type="ECO:0000313" key="2">
    <source>
        <dbReference type="EMBL" id="USQ76801.1"/>
    </source>
</evidence>
<dbReference type="RefSeq" id="WP_252621504.1">
    <property type="nucleotide sequence ID" value="NZ_CP099490.1"/>
</dbReference>
<organism evidence="2 3">
    <name type="scientific">Ornithinimicrobium cryptoxanthini</name>
    <dbReference type="NCBI Taxonomy" id="2934161"/>
    <lineage>
        <taxon>Bacteria</taxon>
        <taxon>Bacillati</taxon>
        <taxon>Actinomycetota</taxon>
        <taxon>Actinomycetes</taxon>
        <taxon>Micrococcales</taxon>
        <taxon>Ornithinimicrobiaceae</taxon>
        <taxon>Ornithinimicrobium</taxon>
    </lineage>
</organism>
<protein>
    <submittedName>
        <fullName evidence="2">Helix-turn-helix domain-containing protein</fullName>
    </submittedName>
</protein>
<accession>A0ABY4YJ91</accession>
<dbReference type="SMART" id="SM00530">
    <property type="entry name" value="HTH_XRE"/>
    <property type="match status" value="1"/>
</dbReference>
<dbReference type="CDD" id="cd00093">
    <property type="entry name" value="HTH_XRE"/>
    <property type="match status" value="1"/>
</dbReference>
<reference evidence="2" key="1">
    <citation type="submission" date="2022-06" db="EMBL/GenBank/DDBJ databases">
        <title>Ornithinimicrobium JY.X270.</title>
        <authorList>
            <person name="Huang Y."/>
        </authorList>
    </citation>
    <scope>NUCLEOTIDE SEQUENCE</scope>
    <source>
        <strain evidence="2">JY.X270</strain>
    </source>
</reference>
<evidence type="ECO:0000313" key="3">
    <source>
        <dbReference type="Proteomes" id="UP001056535"/>
    </source>
</evidence>
<dbReference type="SUPFAM" id="SSF47413">
    <property type="entry name" value="lambda repressor-like DNA-binding domains"/>
    <property type="match status" value="1"/>
</dbReference>
<feature type="domain" description="HTH cro/C1-type" evidence="1">
    <location>
        <begin position="18"/>
        <end position="62"/>
    </location>
</feature>
<dbReference type="Gene3D" id="1.10.260.40">
    <property type="entry name" value="lambda repressor-like DNA-binding domains"/>
    <property type="match status" value="1"/>
</dbReference>
<evidence type="ECO:0000259" key="1">
    <source>
        <dbReference type="PROSITE" id="PS50943"/>
    </source>
</evidence>
<sequence>MGDRGNVLELVMRETGTSQSELSRLSGVHQPSISQFLSGRVDLSDEQLDRLLSCMGRRLEVVRSVVRPELTRSERRSWLLHRRISSRLTRETLEVLEPVIQGNLSRLHRGVTGEPHERNLHRWQVLVDTRDLPGLKRVSTGLDRDSIEMREVSPMRGLLSEQERSEVLAQVG</sequence>
<dbReference type="Proteomes" id="UP001056535">
    <property type="component" value="Chromosome"/>
</dbReference>
<name>A0ABY4YJ91_9MICO</name>
<dbReference type="InterPro" id="IPR001387">
    <property type="entry name" value="Cro/C1-type_HTH"/>
</dbReference>